<dbReference type="InterPro" id="IPR036086">
    <property type="entry name" value="ParB/Sulfiredoxin_sf"/>
</dbReference>
<protein>
    <submittedName>
        <fullName evidence="2">ParB-like protein</fullName>
    </submittedName>
</protein>
<dbReference type="CDD" id="cd16387">
    <property type="entry name" value="ParB_N_Srx"/>
    <property type="match status" value="1"/>
</dbReference>
<dbReference type="SUPFAM" id="SSF110849">
    <property type="entry name" value="ParB/Sulfiredoxin"/>
    <property type="match status" value="1"/>
</dbReference>
<dbReference type="OrthoDB" id="1700487at2"/>
<dbReference type="EMBL" id="LSDG01000022">
    <property type="protein sequence ID" value="KXB67150.1"/>
    <property type="molecule type" value="Genomic_DNA"/>
</dbReference>
<reference evidence="3" key="1">
    <citation type="submission" date="2016-01" db="EMBL/GenBank/DDBJ databases">
        <authorList>
            <person name="Mitreva M."/>
            <person name="Pepin K.H."/>
            <person name="Mihindukulasuriya K.A."/>
            <person name="Fulton R."/>
            <person name="Fronick C."/>
            <person name="O'Laughlin M."/>
            <person name="Miner T."/>
            <person name="Herter B."/>
            <person name="Rosa B.A."/>
            <person name="Cordes M."/>
            <person name="Tomlinson C."/>
            <person name="Wollam A."/>
            <person name="Palsikar V.B."/>
            <person name="Mardis E.R."/>
            <person name="Wilson R.K."/>
        </authorList>
    </citation>
    <scope>NUCLEOTIDE SEQUENCE [LARGE SCALE GENOMIC DNA]</scope>
    <source>
        <strain evidence="3">DNF00729</strain>
    </source>
</reference>
<dbReference type="AlphaFoldDB" id="A0A134AHZ7"/>
<feature type="domain" description="ParB-like N-terminal" evidence="1">
    <location>
        <begin position="8"/>
        <end position="97"/>
    </location>
</feature>
<dbReference type="RefSeq" id="WP_068367202.1">
    <property type="nucleotide sequence ID" value="NZ_KQ960172.1"/>
</dbReference>
<keyword evidence="3" id="KW-1185">Reference proteome</keyword>
<dbReference type="STRING" id="755172.HMPREF1863_00622"/>
<proteinExistence type="predicted"/>
<dbReference type="Proteomes" id="UP000070442">
    <property type="component" value="Unassembled WGS sequence"/>
</dbReference>
<comment type="caution">
    <text evidence="2">The sequence shown here is derived from an EMBL/GenBank/DDBJ whole genome shotgun (WGS) entry which is preliminary data.</text>
</comment>
<dbReference type="SMART" id="SM00470">
    <property type="entry name" value="ParB"/>
    <property type="match status" value="1"/>
</dbReference>
<evidence type="ECO:0000313" key="3">
    <source>
        <dbReference type="Proteomes" id="UP000070442"/>
    </source>
</evidence>
<name>A0A134AHZ7_9FIRM</name>
<sequence>MNETNNIILLDPEDLLIDPENLIYERDPEDDEKLRESIDQYGIQKPLLVYENPSGKYTIIDGHRRAKIAIHGDAMVPCILFPIENSLDLIKAKIAVVQSNHDENNRSVQDKYREIVFLEKYIKELKKLDPSVKGLTRKLIAENIGLKERQVADYTKIKNNLREDDMKSFLSGKINVKEALSIIDNYKEFIPDAVSELFINDENNPKKNNRFSGKSIDEIETVIFDMVHNESTLNGYKIEPQSKKKIRLTDLNTNQSQIFKIRNIAINIHDYNERYNEREGEEANPKVQSIYDLTMDLNKENLNPIDRRILSDVIEKLHGKGV</sequence>
<dbReference type="Gene3D" id="3.90.1530.10">
    <property type="entry name" value="Conserved hypothetical protein from pyrococcus furiosus pfu- 392566-001, ParB domain"/>
    <property type="match status" value="1"/>
</dbReference>
<dbReference type="Pfam" id="PF02195">
    <property type="entry name" value="ParB_N"/>
    <property type="match status" value="1"/>
</dbReference>
<evidence type="ECO:0000259" key="1">
    <source>
        <dbReference type="SMART" id="SM00470"/>
    </source>
</evidence>
<dbReference type="InterPro" id="IPR003115">
    <property type="entry name" value="ParB_N"/>
</dbReference>
<dbReference type="PATRIC" id="fig|755172.3.peg.596"/>
<organism evidence="2 3">
    <name type="scientific">Aedoeadaptatus coxii</name>
    <dbReference type="NCBI Taxonomy" id="755172"/>
    <lineage>
        <taxon>Bacteria</taxon>
        <taxon>Bacillati</taxon>
        <taxon>Bacillota</taxon>
        <taxon>Tissierellia</taxon>
        <taxon>Tissierellales</taxon>
        <taxon>Peptoniphilaceae</taxon>
        <taxon>Aedoeadaptatus</taxon>
    </lineage>
</organism>
<accession>A0A134AHZ7</accession>
<gene>
    <name evidence="2" type="ORF">HMPREF1863_00622</name>
</gene>
<evidence type="ECO:0000313" key="2">
    <source>
        <dbReference type="EMBL" id="KXB67150.1"/>
    </source>
</evidence>